<name>A0A7S4N8C8_9STRA</name>
<evidence type="ECO:0000256" key="3">
    <source>
        <dbReference type="ARBA" id="ARBA00022801"/>
    </source>
</evidence>
<protein>
    <recommendedName>
        <fullName evidence="7">PPM-type phosphatase domain-containing protein</fullName>
    </recommendedName>
</protein>
<comment type="similarity">
    <text evidence="5">Belongs to the PP2C family.</text>
</comment>
<keyword evidence="2" id="KW-0479">Metal-binding</keyword>
<dbReference type="GO" id="GO:0046872">
    <property type="term" value="F:metal ion binding"/>
    <property type="evidence" value="ECO:0007669"/>
    <property type="project" value="UniProtKB-KW"/>
</dbReference>
<gene>
    <name evidence="8" type="ORF">OAUR00152_LOCUS32073</name>
</gene>
<feature type="region of interest" description="Disordered" evidence="6">
    <location>
        <begin position="1"/>
        <end position="28"/>
    </location>
</feature>
<evidence type="ECO:0000313" key="8">
    <source>
        <dbReference type="EMBL" id="CAE2271162.1"/>
    </source>
</evidence>
<feature type="region of interest" description="Disordered" evidence="6">
    <location>
        <begin position="364"/>
        <end position="397"/>
    </location>
</feature>
<evidence type="ECO:0000259" key="7">
    <source>
        <dbReference type="PROSITE" id="PS51746"/>
    </source>
</evidence>
<dbReference type="SUPFAM" id="SSF81606">
    <property type="entry name" value="PP2C-like"/>
    <property type="match status" value="1"/>
</dbReference>
<dbReference type="GO" id="GO:0004722">
    <property type="term" value="F:protein serine/threonine phosphatase activity"/>
    <property type="evidence" value="ECO:0007669"/>
    <property type="project" value="InterPro"/>
</dbReference>
<evidence type="ECO:0000256" key="6">
    <source>
        <dbReference type="SAM" id="MobiDB-lite"/>
    </source>
</evidence>
<evidence type="ECO:0000256" key="4">
    <source>
        <dbReference type="ARBA" id="ARBA00022912"/>
    </source>
</evidence>
<evidence type="ECO:0000256" key="5">
    <source>
        <dbReference type="RuleBase" id="RU003465"/>
    </source>
</evidence>
<dbReference type="SMART" id="SM00332">
    <property type="entry name" value="PP2Cc"/>
    <property type="match status" value="1"/>
</dbReference>
<feature type="domain" description="PPM-type phosphatase" evidence="7">
    <location>
        <begin position="65"/>
        <end position="357"/>
    </location>
</feature>
<dbReference type="Gene3D" id="3.60.40.10">
    <property type="entry name" value="PPM-type phosphatase domain"/>
    <property type="match status" value="1"/>
</dbReference>
<dbReference type="PROSITE" id="PS01032">
    <property type="entry name" value="PPM_1"/>
    <property type="match status" value="1"/>
</dbReference>
<dbReference type="PROSITE" id="PS51746">
    <property type="entry name" value="PPM_2"/>
    <property type="match status" value="1"/>
</dbReference>
<dbReference type="GO" id="GO:0016020">
    <property type="term" value="C:membrane"/>
    <property type="evidence" value="ECO:0007669"/>
    <property type="project" value="UniProtKB-SubCell"/>
</dbReference>
<reference evidence="8" key="1">
    <citation type="submission" date="2021-01" db="EMBL/GenBank/DDBJ databases">
        <authorList>
            <person name="Corre E."/>
            <person name="Pelletier E."/>
            <person name="Niang G."/>
            <person name="Scheremetjew M."/>
            <person name="Finn R."/>
            <person name="Kale V."/>
            <person name="Holt S."/>
            <person name="Cochrane G."/>
            <person name="Meng A."/>
            <person name="Brown T."/>
            <person name="Cohen L."/>
        </authorList>
    </citation>
    <scope>NUCLEOTIDE SEQUENCE</scope>
    <source>
        <strain evidence="8">Isolate 1302-5</strain>
    </source>
</reference>
<organism evidence="8">
    <name type="scientific">Odontella aurita</name>
    <dbReference type="NCBI Taxonomy" id="265563"/>
    <lineage>
        <taxon>Eukaryota</taxon>
        <taxon>Sar</taxon>
        <taxon>Stramenopiles</taxon>
        <taxon>Ochrophyta</taxon>
        <taxon>Bacillariophyta</taxon>
        <taxon>Mediophyceae</taxon>
        <taxon>Biddulphiophycidae</taxon>
        <taxon>Eupodiscales</taxon>
        <taxon>Odontellaceae</taxon>
        <taxon>Odontella</taxon>
    </lineage>
</organism>
<evidence type="ECO:0000256" key="2">
    <source>
        <dbReference type="ARBA" id="ARBA00022723"/>
    </source>
</evidence>
<dbReference type="InterPro" id="IPR015655">
    <property type="entry name" value="PP2C"/>
</dbReference>
<accession>A0A7S4N8C8</accession>
<dbReference type="EMBL" id="HBKQ01046491">
    <property type="protein sequence ID" value="CAE2271162.1"/>
    <property type="molecule type" value="Transcribed_RNA"/>
</dbReference>
<dbReference type="Pfam" id="PF00481">
    <property type="entry name" value="PP2C"/>
    <property type="match status" value="1"/>
</dbReference>
<feature type="compositionally biased region" description="Basic residues" evidence="6">
    <location>
        <begin position="375"/>
        <end position="384"/>
    </location>
</feature>
<dbReference type="InterPro" id="IPR036457">
    <property type="entry name" value="PPM-type-like_dom_sf"/>
</dbReference>
<sequence length="397" mass="43249">MGCASSSEAATPVAPPQGVPVKKHHAKSVTAGTEAMALTTHTISNEPAVEPETNMTVKLGTVQYRIAAKSQKGKDPEVPTKPNQDCFSMNAVGEGGDSYFFGVYDGHGPTGEQCSQLVQQHLHKLVTRNMAKHTDDVGLPLHKAHIEVNEILRSSSVNDALSGTTAISVLLHDSNKITVSNVGDSRAVLGSTLPGTLQAAPLSKDQTPYRKDEAARCQSRGARILSFGQIRPDPDDDPEVEDPPRVWHPELNMPGTAFTRSIGDSVAEPLGVCAEPECLTVPLTEHENLILLASDGVFDVMTNQQVAELAYMHKDDPEKACEAIIKKSYEEWLINDDCVGDEEHANYDDMTVLVIFVDHPNSTKEVSTTSTEHPRPHKRVRQKTLRNMEEMSEFTGQ</sequence>
<evidence type="ECO:0000256" key="1">
    <source>
        <dbReference type="ARBA" id="ARBA00004170"/>
    </source>
</evidence>
<dbReference type="InterPro" id="IPR000222">
    <property type="entry name" value="PP2C_BS"/>
</dbReference>
<feature type="region of interest" description="Disordered" evidence="6">
    <location>
        <begin position="228"/>
        <end position="251"/>
    </location>
</feature>
<dbReference type="CDD" id="cd00143">
    <property type="entry name" value="PP2Cc"/>
    <property type="match status" value="1"/>
</dbReference>
<keyword evidence="4 5" id="KW-0904">Protein phosphatase</keyword>
<keyword evidence="3 5" id="KW-0378">Hydrolase</keyword>
<proteinExistence type="inferred from homology"/>
<dbReference type="PANTHER" id="PTHR47992">
    <property type="entry name" value="PROTEIN PHOSPHATASE"/>
    <property type="match status" value="1"/>
</dbReference>
<dbReference type="InterPro" id="IPR001932">
    <property type="entry name" value="PPM-type_phosphatase-like_dom"/>
</dbReference>
<dbReference type="AlphaFoldDB" id="A0A7S4N8C8"/>
<comment type="subcellular location">
    <subcellularLocation>
        <location evidence="1">Membrane</location>
        <topology evidence="1">Peripheral membrane protein</topology>
    </subcellularLocation>
</comment>